<dbReference type="SUPFAM" id="SSF55874">
    <property type="entry name" value="ATPase domain of HSP90 chaperone/DNA topoisomerase II/histidine kinase"/>
    <property type="match status" value="1"/>
</dbReference>
<dbReference type="PRINTS" id="PR00344">
    <property type="entry name" value="BCTRLSENSOR"/>
</dbReference>
<dbReference type="Gene3D" id="3.30.565.10">
    <property type="entry name" value="Histidine kinase-like ATPase, C-terminal domain"/>
    <property type="match status" value="1"/>
</dbReference>
<dbReference type="GO" id="GO:0005886">
    <property type="term" value="C:plasma membrane"/>
    <property type="evidence" value="ECO:0007669"/>
    <property type="project" value="TreeGrafter"/>
</dbReference>
<dbReference type="SMART" id="SM00388">
    <property type="entry name" value="HisKA"/>
    <property type="match status" value="1"/>
</dbReference>
<dbReference type="EC" id="2.7.13.3" evidence="3"/>
<evidence type="ECO:0000259" key="9">
    <source>
        <dbReference type="PROSITE" id="PS50109"/>
    </source>
</evidence>
<dbReference type="SUPFAM" id="SSF158472">
    <property type="entry name" value="HAMP domain-like"/>
    <property type="match status" value="1"/>
</dbReference>
<comment type="subcellular location">
    <subcellularLocation>
        <location evidence="2">Membrane</location>
    </subcellularLocation>
</comment>
<accession>A0A1M6F0H8</accession>
<dbReference type="GO" id="GO:0000155">
    <property type="term" value="F:phosphorelay sensor kinase activity"/>
    <property type="evidence" value="ECO:0007669"/>
    <property type="project" value="InterPro"/>
</dbReference>
<evidence type="ECO:0000256" key="5">
    <source>
        <dbReference type="ARBA" id="ARBA00022679"/>
    </source>
</evidence>
<keyword evidence="8" id="KW-0472">Membrane</keyword>
<feature type="domain" description="Histidine kinase" evidence="9">
    <location>
        <begin position="315"/>
        <end position="511"/>
    </location>
</feature>
<dbReference type="GO" id="GO:0004721">
    <property type="term" value="F:phosphoprotein phosphatase activity"/>
    <property type="evidence" value="ECO:0007669"/>
    <property type="project" value="TreeGrafter"/>
</dbReference>
<keyword evidence="7" id="KW-0902">Two-component regulatory system</keyword>
<proteinExistence type="predicted"/>
<dbReference type="STRING" id="1121302.SAMN02745163_01004"/>
<dbReference type="Proteomes" id="UP000184310">
    <property type="component" value="Unassembled WGS sequence"/>
</dbReference>
<keyword evidence="5" id="KW-0808">Transferase</keyword>
<keyword evidence="8" id="KW-0812">Transmembrane</keyword>
<dbReference type="SMART" id="SM00304">
    <property type="entry name" value="HAMP"/>
    <property type="match status" value="1"/>
</dbReference>
<protein>
    <recommendedName>
        <fullName evidence="3">histidine kinase</fullName>
        <ecNumber evidence="3">2.7.13.3</ecNumber>
    </recommendedName>
</protein>
<dbReference type="PANTHER" id="PTHR45453">
    <property type="entry name" value="PHOSPHATE REGULON SENSOR PROTEIN PHOR"/>
    <property type="match status" value="1"/>
</dbReference>
<keyword evidence="6" id="KW-0418">Kinase</keyword>
<dbReference type="SUPFAM" id="SSF47384">
    <property type="entry name" value="Homodimeric domain of signal transducing histidine kinase"/>
    <property type="match status" value="1"/>
</dbReference>
<evidence type="ECO:0000256" key="6">
    <source>
        <dbReference type="ARBA" id="ARBA00022777"/>
    </source>
</evidence>
<dbReference type="OrthoDB" id="9762826at2"/>
<dbReference type="FunFam" id="1.10.287.130:FF:000001">
    <property type="entry name" value="Two-component sensor histidine kinase"/>
    <property type="match status" value="1"/>
</dbReference>
<reference evidence="11 12" key="1">
    <citation type="submission" date="2016-11" db="EMBL/GenBank/DDBJ databases">
        <authorList>
            <person name="Jaros S."/>
            <person name="Januszkiewicz K."/>
            <person name="Wedrychowicz H."/>
        </authorList>
    </citation>
    <scope>NUCLEOTIDE SEQUENCE [LARGE SCALE GENOMIC DNA]</scope>
    <source>
        <strain evidence="11 12">DSM 21758</strain>
    </source>
</reference>
<feature type="domain" description="HAMP" evidence="10">
    <location>
        <begin position="234"/>
        <end position="286"/>
    </location>
</feature>
<keyword evidence="4" id="KW-0597">Phosphoprotein</keyword>
<organism evidence="11 12">
    <name type="scientific">Clostridium cavendishii DSM 21758</name>
    <dbReference type="NCBI Taxonomy" id="1121302"/>
    <lineage>
        <taxon>Bacteria</taxon>
        <taxon>Bacillati</taxon>
        <taxon>Bacillota</taxon>
        <taxon>Clostridia</taxon>
        <taxon>Eubacteriales</taxon>
        <taxon>Clostridiaceae</taxon>
        <taxon>Clostridium</taxon>
    </lineage>
</organism>
<dbReference type="Gene3D" id="6.10.340.10">
    <property type="match status" value="1"/>
</dbReference>
<dbReference type="InterPro" id="IPR003661">
    <property type="entry name" value="HisK_dim/P_dom"/>
</dbReference>
<dbReference type="CDD" id="cd06225">
    <property type="entry name" value="HAMP"/>
    <property type="match status" value="1"/>
</dbReference>
<feature type="transmembrane region" description="Helical" evidence="8">
    <location>
        <begin position="213"/>
        <end position="232"/>
    </location>
</feature>
<dbReference type="SMART" id="SM00387">
    <property type="entry name" value="HATPase_c"/>
    <property type="match status" value="1"/>
</dbReference>
<dbReference type="Pfam" id="PF00512">
    <property type="entry name" value="HisKA"/>
    <property type="match status" value="1"/>
</dbReference>
<sequence length="533" mass="61611">MGKILKKVYMGVLEILKKYKIIFKENNDAPRFKIGIKRKLFLVTAIIFALFITTNLVINSLFFEKFYERKITSEMESISQKLKHSYDKLNKSDDVEDREALNNTLKEFEDEYPIKIIILDENLKLIALQKTQPSRDDVIKTKELTQFILNFKKDPELSLNIDSIKAKTVTINDLRAKEKRIVSIMKASKSNDKIFIIRSLQPVNDAASTIKEFYIYSYGFAILFIILLSFIFSKMITKPLLTINKTATKMSKLDFESKCHVNTRDEFENVAESLNFLSENLDNALTSLKEANIKLANDIDKERRLEAMRKEFIAAISHELKTPITLIDGYAVGLKDEIFEDEDKDFYLDVIIDESRKMASLVSEMLELSHLESGNFKLQKKEFNIGDFIQDLVKKYTGPLNEKELTLKSYILDKIIYADINKIDQVITNFITNAIKNANRNGQINVLMQEVQDGLRISVENTGSHINEEELKLIWERFYKIDKSRNRKLGGTGLGLSITKNILEHHNFPYGVRNTDVGVEFYFMVNKDSIIDS</sequence>
<evidence type="ECO:0000256" key="7">
    <source>
        <dbReference type="ARBA" id="ARBA00023012"/>
    </source>
</evidence>
<dbReference type="PROSITE" id="PS50109">
    <property type="entry name" value="HIS_KIN"/>
    <property type="match status" value="1"/>
</dbReference>
<dbReference type="InterPro" id="IPR036890">
    <property type="entry name" value="HATPase_C_sf"/>
</dbReference>
<dbReference type="PANTHER" id="PTHR45453:SF3">
    <property type="entry name" value="HISTIDINE KINASE"/>
    <property type="match status" value="1"/>
</dbReference>
<dbReference type="InterPro" id="IPR003660">
    <property type="entry name" value="HAMP_dom"/>
</dbReference>
<dbReference type="AlphaFoldDB" id="A0A1M6F0H8"/>
<dbReference type="GO" id="GO:0016036">
    <property type="term" value="P:cellular response to phosphate starvation"/>
    <property type="evidence" value="ECO:0007669"/>
    <property type="project" value="TreeGrafter"/>
</dbReference>
<evidence type="ECO:0000256" key="2">
    <source>
        <dbReference type="ARBA" id="ARBA00004370"/>
    </source>
</evidence>
<dbReference type="InterPro" id="IPR050351">
    <property type="entry name" value="BphY/WalK/GraS-like"/>
</dbReference>
<name>A0A1M6F0H8_9CLOT</name>
<feature type="transmembrane region" description="Helical" evidence="8">
    <location>
        <begin position="40"/>
        <end position="63"/>
    </location>
</feature>
<evidence type="ECO:0000259" key="10">
    <source>
        <dbReference type="PROSITE" id="PS50885"/>
    </source>
</evidence>
<dbReference type="RefSeq" id="WP_084108364.1">
    <property type="nucleotide sequence ID" value="NZ_FQZB01000005.1"/>
</dbReference>
<keyword evidence="8" id="KW-1133">Transmembrane helix</keyword>
<keyword evidence="12" id="KW-1185">Reference proteome</keyword>
<dbReference type="InterPro" id="IPR036097">
    <property type="entry name" value="HisK_dim/P_sf"/>
</dbReference>
<gene>
    <name evidence="11" type="ORF">SAMN02745163_01004</name>
</gene>
<dbReference type="InterPro" id="IPR005467">
    <property type="entry name" value="His_kinase_dom"/>
</dbReference>
<evidence type="ECO:0000256" key="4">
    <source>
        <dbReference type="ARBA" id="ARBA00022553"/>
    </source>
</evidence>
<dbReference type="CDD" id="cd00082">
    <property type="entry name" value="HisKA"/>
    <property type="match status" value="1"/>
</dbReference>
<dbReference type="Gene3D" id="1.10.287.130">
    <property type="match status" value="1"/>
</dbReference>
<evidence type="ECO:0000313" key="12">
    <source>
        <dbReference type="Proteomes" id="UP000184310"/>
    </source>
</evidence>
<dbReference type="Pfam" id="PF02518">
    <property type="entry name" value="HATPase_c"/>
    <property type="match status" value="1"/>
</dbReference>
<dbReference type="EMBL" id="FQZB01000005">
    <property type="protein sequence ID" value="SHI91244.1"/>
    <property type="molecule type" value="Genomic_DNA"/>
</dbReference>
<comment type="catalytic activity">
    <reaction evidence="1">
        <text>ATP + protein L-histidine = ADP + protein N-phospho-L-histidine.</text>
        <dbReference type="EC" id="2.7.13.3"/>
    </reaction>
</comment>
<dbReference type="PROSITE" id="PS50885">
    <property type="entry name" value="HAMP"/>
    <property type="match status" value="1"/>
</dbReference>
<dbReference type="InterPro" id="IPR004358">
    <property type="entry name" value="Sig_transdc_His_kin-like_C"/>
</dbReference>
<evidence type="ECO:0000256" key="1">
    <source>
        <dbReference type="ARBA" id="ARBA00000085"/>
    </source>
</evidence>
<evidence type="ECO:0000256" key="8">
    <source>
        <dbReference type="SAM" id="Phobius"/>
    </source>
</evidence>
<evidence type="ECO:0000313" key="11">
    <source>
        <dbReference type="EMBL" id="SHI91244.1"/>
    </source>
</evidence>
<evidence type="ECO:0000256" key="3">
    <source>
        <dbReference type="ARBA" id="ARBA00012438"/>
    </source>
</evidence>
<dbReference type="InterPro" id="IPR003594">
    <property type="entry name" value="HATPase_dom"/>
</dbReference>